<dbReference type="CDD" id="cd05300">
    <property type="entry name" value="2-Hacid_dh_1"/>
    <property type="match status" value="1"/>
</dbReference>
<dbReference type="eggNOG" id="KOG0069">
    <property type="taxonomic scope" value="Eukaryota"/>
</dbReference>
<dbReference type="EMBL" id="GL378348">
    <property type="protein sequence ID" value="EFJ46809.1"/>
    <property type="molecule type" value="Genomic_DNA"/>
</dbReference>
<evidence type="ECO:0000259" key="3">
    <source>
        <dbReference type="Pfam" id="PF02826"/>
    </source>
</evidence>
<dbReference type="GeneID" id="9628340"/>
<dbReference type="RefSeq" id="XP_002952018.1">
    <property type="nucleotide sequence ID" value="XM_002951972.1"/>
</dbReference>
<dbReference type="SUPFAM" id="SSF51735">
    <property type="entry name" value="NAD(P)-binding Rossmann-fold domains"/>
    <property type="match status" value="1"/>
</dbReference>
<dbReference type="PANTHER" id="PTHR43333:SF1">
    <property type="entry name" value="D-ISOMER SPECIFIC 2-HYDROXYACID DEHYDROGENASE NAD-BINDING DOMAIN-CONTAINING PROTEIN"/>
    <property type="match status" value="1"/>
</dbReference>
<dbReference type="AlphaFoldDB" id="D8U059"/>
<dbReference type="Gene3D" id="3.40.50.720">
    <property type="entry name" value="NAD(P)-binding Rossmann-like Domain"/>
    <property type="match status" value="1"/>
</dbReference>
<proteinExistence type="predicted"/>
<keyword evidence="5" id="KW-1185">Reference proteome</keyword>
<dbReference type="STRING" id="3068.D8U059"/>
<accession>D8U059</accession>
<evidence type="ECO:0000256" key="1">
    <source>
        <dbReference type="ARBA" id="ARBA00023002"/>
    </source>
</evidence>
<reference evidence="4 5" key="1">
    <citation type="journal article" date="2010" name="Science">
        <title>Genomic analysis of organismal complexity in the multicellular green alga Volvox carteri.</title>
        <authorList>
            <person name="Prochnik S.E."/>
            <person name="Umen J."/>
            <person name="Nedelcu A.M."/>
            <person name="Hallmann A."/>
            <person name="Miller S.M."/>
            <person name="Nishii I."/>
            <person name="Ferris P."/>
            <person name="Kuo A."/>
            <person name="Mitros T."/>
            <person name="Fritz-Laylin L.K."/>
            <person name="Hellsten U."/>
            <person name="Chapman J."/>
            <person name="Simakov O."/>
            <person name="Rensing S.A."/>
            <person name="Terry A."/>
            <person name="Pangilinan J."/>
            <person name="Kapitonov V."/>
            <person name="Jurka J."/>
            <person name="Salamov A."/>
            <person name="Shapiro H."/>
            <person name="Schmutz J."/>
            <person name="Grimwood J."/>
            <person name="Lindquist E."/>
            <person name="Lucas S."/>
            <person name="Grigoriev I.V."/>
            <person name="Schmitt R."/>
            <person name="Kirk D."/>
            <person name="Rokhsar D.S."/>
        </authorList>
    </citation>
    <scope>NUCLEOTIDE SEQUENCE [LARGE SCALE GENOMIC DNA]</scope>
    <source>
        <strain evidence="5">f. Nagariensis / Eve</strain>
    </source>
</reference>
<dbReference type="InterPro" id="IPR006140">
    <property type="entry name" value="D-isomer_DH_NAD-bd"/>
</dbReference>
<dbReference type="PANTHER" id="PTHR43333">
    <property type="entry name" value="2-HACID_DH_C DOMAIN-CONTAINING PROTEIN"/>
    <property type="match status" value="1"/>
</dbReference>
<dbReference type="GO" id="GO:0051287">
    <property type="term" value="F:NAD binding"/>
    <property type="evidence" value="ECO:0007669"/>
    <property type="project" value="InterPro"/>
</dbReference>
<dbReference type="OrthoDB" id="298012at2759"/>
<evidence type="ECO:0000256" key="2">
    <source>
        <dbReference type="ARBA" id="ARBA00023027"/>
    </source>
</evidence>
<feature type="non-terminal residue" evidence="4">
    <location>
        <position position="1"/>
    </location>
</feature>
<dbReference type="KEGG" id="vcn:VOLCADRAFT_92635"/>
<name>D8U059_VOLCA</name>
<evidence type="ECO:0000313" key="4">
    <source>
        <dbReference type="EMBL" id="EFJ46809.1"/>
    </source>
</evidence>
<dbReference type="InterPro" id="IPR036291">
    <property type="entry name" value="NAD(P)-bd_dom_sf"/>
</dbReference>
<dbReference type="InParanoid" id="D8U059"/>
<keyword evidence="2" id="KW-0520">NAD</keyword>
<dbReference type="Proteomes" id="UP000001058">
    <property type="component" value="Unassembled WGS sequence"/>
</dbReference>
<organism evidence="5">
    <name type="scientific">Volvox carteri f. nagariensis</name>
    <dbReference type="NCBI Taxonomy" id="3068"/>
    <lineage>
        <taxon>Eukaryota</taxon>
        <taxon>Viridiplantae</taxon>
        <taxon>Chlorophyta</taxon>
        <taxon>core chlorophytes</taxon>
        <taxon>Chlorophyceae</taxon>
        <taxon>CS clade</taxon>
        <taxon>Chlamydomonadales</taxon>
        <taxon>Volvocaceae</taxon>
        <taxon>Volvox</taxon>
    </lineage>
</organism>
<evidence type="ECO:0000313" key="5">
    <source>
        <dbReference type="Proteomes" id="UP000001058"/>
    </source>
</evidence>
<protein>
    <recommendedName>
        <fullName evidence="3">D-isomer specific 2-hydroxyacid dehydrogenase NAD-binding domain-containing protein</fullName>
    </recommendedName>
</protein>
<dbReference type="Pfam" id="PF02826">
    <property type="entry name" value="2-Hacid_dh_C"/>
    <property type="match status" value="1"/>
</dbReference>
<feature type="domain" description="D-isomer specific 2-hydroxyacid dehydrogenase NAD-binding" evidence="3">
    <location>
        <begin position="252"/>
        <end position="391"/>
    </location>
</feature>
<gene>
    <name evidence="4" type="ORF">VOLCADRAFT_92635</name>
</gene>
<dbReference type="GO" id="GO:0016491">
    <property type="term" value="F:oxidoreductase activity"/>
    <property type="evidence" value="ECO:0007669"/>
    <property type="project" value="UniProtKB-KW"/>
</dbReference>
<sequence>RSAATMAAPRTVNLLVVSGPNLPELEVLKQLPPTVTVVAIGRNLDDLVHLTPEQWDSITVLLNCGVGKNAGKGDDIRGVYSNSLAEYCLTACNWFAKDLPRLRRQQEARRGQKGNQALRDEGHSGMAYVSAPIGLCGSSDLGRWVGGSAAVQWDPYEVEELRGKTMGIIGPEFHKAFTHKRLSASTQSIPPTKLPHLRTWRHDGTHRYAASCAASDCNDVSSSFLALCEAVTAATRAQERVLCMHVFAHDWYGDIGQACGRLAKAFRMRVVALRRRVELSAEEQAAGVVDKVFPPDQLQALMSVSDYVVMATPYTPGTHRMVDAAAIAAMRPHAVFINVGRGKCVDEAALVEALQGGRIRGAALDVFDTEPLPPDSPLWKLDNVLMSPHCADRTKEFQFESLAFFVENMGRFVAGQPLANVSDKKSGY</sequence>
<keyword evidence="1" id="KW-0560">Oxidoreductase</keyword>